<dbReference type="AlphaFoldDB" id="A0A3Q3AJK4"/>
<dbReference type="GO" id="GO:0005509">
    <property type="term" value="F:calcium ion binding"/>
    <property type="evidence" value="ECO:0007669"/>
    <property type="project" value="InterPro"/>
</dbReference>
<dbReference type="Ensembl" id="ENSKMAT00000017137.1">
    <property type="protein sequence ID" value="ENSKMAP00000016903.1"/>
    <property type="gene ID" value="ENSKMAG00000012619.1"/>
</dbReference>
<reference evidence="2" key="2">
    <citation type="submission" date="2025-09" db="UniProtKB">
        <authorList>
            <consortium name="Ensembl"/>
        </authorList>
    </citation>
    <scope>IDENTIFICATION</scope>
</reference>
<feature type="domain" description="EF-hand" evidence="1">
    <location>
        <begin position="1"/>
        <end position="36"/>
    </location>
</feature>
<proteinExistence type="predicted"/>
<name>A0A3Q3AJK4_KRYMA</name>
<evidence type="ECO:0000259" key="1">
    <source>
        <dbReference type="PROSITE" id="PS50222"/>
    </source>
</evidence>
<dbReference type="InterPro" id="IPR002048">
    <property type="entry name" value="EF_hand_dom"/>
</dbReference>
<dbReference type="Gene3D" id="1.10.238.10">
    <property type="entry name" value="EF-hand"/>
    <property type="match status" value="1"/>
</dbReference>
<accession>A0A3Q3AJK4</accession>
<evidence type="ECO:0000313" key="3">
    <source>
        <dbReference type="Proteomes" id="UP000264800"/>
    </source>
</evidence>
<reference evidence="2" key="1">
    <citation type="submission" date="2025-08" db="UniProtKB">
        <authorList>
            <consortium name="Ensembl"/>
        </authorList>
    </citation>
    <scope>IDENTIFICATION</scope>
</reference>
<dbReference type="SUPFAM" id="SSF47473">
    <property type="entry name" value="EF-hand"/>
    <property type="match status" value="1"/>
</dbReference>
<organism evidence="2 3">
    <name type="scientific">Kryptolebias marmoratus</name>
    <name type="common">Mangrove killifish</name>
    <name type="synonym">Rivulus marmoratus</name>
    <dbReference type="NCBI Taxonomy" id="37003"/>
    <lineage>
        <taxon>Eukaryota</taxon>
        <taxon>Metazoa</taxon>
        <taxon>Chordata</taxon>
        <taxon>Craniata</taxon>
        <taxon>Vertebrata</taxon>
        <taxon>Euteleostomi</taxon>
        <taxon>Actinopterygii</taxon>
        <taxon>Neopterygii</taxon>
        <taxon>Teleostei</taxon>
        <taxon>Neoteleostei</taxon>
        <taxon>Acanthomorphata</taxon>
        <taxon>Ovalentaria</taxon>
        <taxon>Atherinomorphae</taxon>
        <taxon>Cyprinodontiformes</taxon>
        <taxon>Rivulidae</taxon>
        <taxon>Kryptolebias</taxon>
    </lineage>
</organism>
<sequence length="66" mass="7353">SQVGKLIKLFDEVDVDQSGGLDVDEFTQFLHRIDSSLSKDSILALHIKIDLNCDGSPRFLPLLKLV</sequence>
<dbReference type="PROSITE" id="PS50222">
    <property type="entry name" value="EF_HAND_2"/>
    <property type="match status" value="1"/>
</dbReference>
<keyword evidence="3" id="KW-1185">Reference proteome</keyword>
<dbReference type="Proteomes" id="UP000264800">
    <property type="component" value="Unplaced"/>
</dbReference>
<dbReference type="Pfam" id="PF13499">
    <property type="entry name" value="EF-hand_7"/>
    <property type="match status" value="1"/>
</dbReference>
<evidence type="ECO:0000313" key="2">
    <source>
        <dbReference type="Ensembl" id="ENSKMAP00000016903.1"/>
    </source>
</evidence>
<dbReference type="InterPro" id="IPR011992">
    <property type="entry name" value="EF-hand-dom_pair"/>
</dbReference>
<protein>
    <recommendedName>
        <fullName evidence="1">EF-hand domain-containing protein</fullName>
    </recommendedName>
</protein>